<dbReference type="SMART" id="SM00232">
    <property type="entry name" value="JAB_MPN"/>
    <property type="match status" value="1"/>
</dbReference>
<dbReference type="PROSITE" id="PS50249">
    <property type="entry name" value="MPN"/>
    <property type="match status" value="1"/>
</dbReference>
<sequence length="438" mass="47776">MSLTNVKMSEEVWLTCVTHAFSTETEEIMGLLLGDIQHSKNGSVTALIWGASPQTRSDRRKDRVETNPEQLAAASALADRMSVSTGRTTRVIGWYHSHPHITVLPSHVDVRTQAMYQLLDSGFIGLIFSCYNEDANKVGRIQVIAFQSSDGKQNNISRPIPLSPVKRSSIIDIDSSPSSSENASTRFGYFKADSPEQDTGDSRSAGTSKGGGRSSELGNFFANADANYLGSVKDGGNYNLNNSDTNLVDDPMDMSESIQEAMHRSNLDMSGAEYLRKEIPLYVLPSLSLINLDSPLSSYMDLQHVLFEEERTAYNQAILQNTSKGKVHPLTFIHHTSTYQASLCKLIEYCLSPAINALQDRLRENEIRLAVLSEEAKSLEAEASTTRASEASVGSPRQVAPHLHRGGSSSPGQRNSQSSSESLGSKNVASPGSRSRRG</sequence>
<dbReference type="Pfam" id="PF18110">
    <property type="entry name" value="BRCC36_C"/>
    <property type="match status" value="1"/>
</dbReference>
<keyword evidence="10" id="KW-1185">Reference proteome</keyword>
<keyword evidence="3" id="KW-0479">Metal-binding</keyword>
<dbReference type="SUPFAM" id="SSF102712">
    <property type="entry name" value="JAB1/MPN domain"/>
    <property type="match status" value="1"/>
</dbReference>
<dbReference type="CDD" id="cd08068">
    <property type="entry name" value="MPN_BRCC36"/>
    <property type="match status" value="1"/>
</dbReference>
<dbReference type="GO" id="GO:0008237">
    <property type="term" value="F:metallopeptidase activity"/>
    <property type="evidence" value="ECO:0007669"/>
    <property type="project" value="UniProtKB-KW"/>
</dbReference>
<protein>
    <submittedName>
        <fullName evidence="11">Lys-63-specific deubiquitinase BRCC36-like</fullName>
    </submittedName>
</protein>
<feature type="region of interest" description="Disordered" evidence="8">
    <location>
        <begin position="190"/>
        <end position="212"/>
    </location>
</feature>
<keyword evidence="7" id="KW-0482">Metalloprotease</keyword>
<evidence type="ECO:0000256" key="5">
    <source>
        <dbReference type="ARBA" id="ARBA00022801"/>
    </source>
</evidence>
<reference evidence="11" key="2">
    <citation type="submission" date="2025-08" db="UniProtKB">
        <authorList>
            <consortium name="RefSeq"/>
        </authorList>
    </citation>
    <scope>IDENTIFICATION</scope>
    <source>
        <tissue evidence="11">Etiolated seedlings</tissue>
    </source>
</reference>
<evidence type="ECO:0000313" key="11">
    <source>
        <dbReference type="RefSeq" id="XP_004486693.1"/>
    </source>
</evidence>
<accession>A0A1S2XDR9</accession>
<keyword evidence="2" id="KW-0645">Protease</keyword>
<dbReference type="GO" id="GO:0046872">
    <property type="term" value="F:metal ion binding"/>
    <property type="evidence" value="ECO:0007669"/>
    <property type="project" value="UniProtKB-KW"/>
</dbReference>
<dbReference type="Gene3D" id="3.40.140.10">
    <property type="entry name" value="Cytidine Deaminase, domain 2"/>
    <property type="match status" value="1"/>
</dbReference>
<dbReference type="GO" id="GO:0006281">
    <property type="term" value="P:DNA repair"/>
    <property type="evidence" value="ECO:0007669"/>
    <property type="project" value="InterPro"/>
</dbReference>
<evidence type="ECO:0000256" key="6">
    <source>
        <dbReference type="ARBA" id="ARBA00022833"/>
    </source>
</evidence>
<dbReference type="GO" id="GO:0004843">
    <property type="term" value="F:cysteine-type deubiquitinase activity"/>
    <property type="evidence" value="ECO:0007669"/>
    <property type="project" value="InterPro"/>
</dbReference>
<dbReference type="STRING" id="3827.A0A1S2XDR9"/>
<comment type="similarity">
    <text evidence="1">Belongs to the peptidase M67A family. BRCC36 subfamily.</text>
</comment>
<dbReference type="InterPro" id="IPR037518">
    <property type="entry name" value="MPN"/>
</dbReference>
<feature type="domain" description="MPN" evidence="9">
    <location>
        <begin position="6"/>
        <end position="152"/>
    </location>
</feature>
<dbReference type="InterPro" id="IPR033860">
    <property type="entry name" value="MPN_BRCC36"/>
</dbReference>
<name>A0A1S2XDR9_CICAR</name>
<keyword evidence="4" id="KW-0833">Ubl conjugation pathway</keyword>
<feature type="compositionally biased region" description="Low complexity" evidence="8">
    <location>
        <begin position="406"/>
        <end position="425"/>
    </location>
</feature>
<dbReference type="FunFam" id="3.40.140.10:FF:000042">
    <property type="entry name" value="Mov34/MPN/PAD-1 family protein"/>
    <property type="match status" value="1"/>
</dbReference>
<dbReference type="RefSeq" id="XP_004486693.1">
    <property type="nucleotide sequence ID" value="XM_004486636.2"/>
</dbReference>
<keyword evidence="6" id="KW-0862">Zinc</keyword>
<dbReference type="KEGG" id="cam:101493878"/>
<reference evidence="10" key="1">
    <citation type="journal article" date="2013" name="Nat. Biotechnol.">
        <title>Draft genome sequence of chickpea (Cicer arietinum) provides a resource for trait improvement.</title>
        <authorList>
            <person name="Varshney R.K."/>
            <person name="Song C."/>
            <person name="Saxena R.K."/>
            <person name="Azam S."/>
            <person name="Yu S."/>
            <person name="Sharpe A.G."/>
            <person name="Cannon S."/>
            <person name="Baek J."/>
            <person name="Rosen B.D."/>
            <person name="Tar'an B."/>
            <person name="Millan T."/>
            <person name="Zhang X."/>
            <person name="Ramsay L.D."/>
            <person name="Iwata A."/>
            <person name="Wang Y."/>
            <person name="Nelson W."/>
            <person name="Farmer A.D."/>
            <person name="Gaur P.M."/>
            <person name="Soderlund C."/>
            <person name="Penmetsa R.V."/>
            <person name="Xu C."/>
            <person name="Bharti A.K."/>
            <person name="He W."/>
            <person name="Winter P."/>
            <person name="Zhao S."/>
            <person name="Hane J.K."/>
            <person name="Carrasquilla-Garcia N."/>
            <person name="Condie J.A."/>
            <person name="Upadhyaya H.D."/>
            <person name="Luo M.C."/>
            <person name="Thudi M."/>
            <person name="Gowda C.L."/>
            <person name="Singh N.P."/>
            <person name="Lichtenzveig J."/>
            <person name="Gali K.K."/>
            <person name="Rubio J."/>
            <person name="Nadarajan N."/>
            <person name="Dolezel J."/>
            <person name="Bansal K.C."/>
            <person name="Xu X."/>
            <person name="Edwards D."/>
            <person name="Zhang G."/>
            <person name="Kahl G."/>
            <person name="Gil J."/>
            <person name="Singh K.B."/>
            <person name="Datta S.K."/>
            <person name="Jackson S.A."/>
            <person name="Wang J."/>
            <person name="Cook D.R."/>
        </authorList>
    </citation>
    <scope>NUCLEOTIDE SEQUENCE [LARGE SCALE GENOMIC DNA]</scope>
    <source>
        <strain evidence="10">cv. CDC Frontier</strain>
    </source>
</reference>
<keyword evidence="5" id="KW-0378">Hydrolase</keyword>
<dbReference type="InterPro" id="IPR050242">
    <property type="entry name" value="JAMM_MPN+_peptidase_M67A"/>
</dbReference>
<evidence type="ECO:0000256" key="7">
    <source>
        <dbReference type="ARBA" id="ARBA00023049"/>
    </source>
</evidence>
<evidence type="ECO:0000256" key="1">
    <source>
        <dbReference type="ARBA" id="ARBA00008021"/>
    </source>
</evidence>
<evidence type="ECO:0000256" key="4">
    <source>
        <dbReference type="ARBA" id="ARBA00022786"/>
    </source>
</evidence>
<dbReference type="eggNOG" id="KOG1555">
    <property type="taxonomic scope" value="Eukaryota"/>
</dbReference>
<dbReference type="OrthoDB" id="446074at2759"/>
<proteinExistence type="inferred from homology"/>
<evidence type="ECO:0000256" key="8">
    <source>
        <dbReference type="SAM" id="MobiDB-lite"/>
    </source>
</evidence>
<dbReference type="PANTHER" id="PTHR10410">
    <property type="entry name" value="EUKARYOTIC TRANSLATION INITIATION FACTOR 3 -RELATED"/>
    <property type="match status" value="1"/>
</dbReference>
<dbReference type="GeneID" id="101493878"/>
<feature type="compositionally biased region" description="Low complexity" evidence="8">
    <location>
        <begin position="381"/>
        <end position="392"/>
    </location>
</feature>
<dbReference type="AlphaFoldDB" id="A0A1S2XDR9"/>
<evidence type="ECO:0000259" key="9">
    <source>
        <dbReference type="PROSITE" id="PS50249"/>
    </source>
</evidence>
<feature type="compositionally biased region" description="Polar residues" evidence="8">
    <location>
        <begin position="427"/>
        <end position="438"/>
    </location>
</feature>
<evidence type="ECO:0000256" key="3">
    <source>
        <dbReference type="ARBA" id="ARBA00022723"/>
    </source>
</evidence>
<dbReference type="GO" id="GO:0070536">
    <property type="term" value="P:protein K63-linked deubiquitination"/>
    <property type="evidence" value="ECO:0007669"/>
    <property type="project" value="InterPro"/>
</dbReference>
<dbReference type="InterPro" id="IPR040749">
    <property type="entry name" value="BRCC36_C"/>
</dbReference>
<dbReference type="Proteomes" id="UP000087171">
    <property type="component" value="Chromosome Ca1"/>
</dbReference>
<dbReference type="GO" id="GO:0070552">
    <property type="term" value="C:BRISC complex"/>
    <property type="evidence" value="ECO:0007669"/>
    <property type="project" value="InterPro"/>
</dbReference>
<feature type="region of interest" description="Disordered" evidence="8">
    <location>
        <begin position="380"/>
        <end position="438"/>
    </location>
</feature>
<gene>
    <name evidence="11" type="primary">LOC101493878</name>
</gene>
<dbReference type="PaxDb" id="3827-XP_004486693.1"/>
<dbReference type="GO" id="GO:0006508">
    <property type="term" value="P:proteolysis"/>
    <property type="evidence" value="ECO:0007669"/>
    <property type="project" value="UniProtKB-KW"/>
</dbReference>
<dbReference type="InterPro" id="IPR000555">
    <property type="entry name" value="JAMM/MPN+_dom"/>
</dbReference>
<organism evidence="10 11">
    <name type="scientific">Cicer arietinum</name>
    <name type="common">Chickpea</name>
    <name type="synonym">Garbanzo</name>
    <dbReference type="NCBI Taxonomy" id="3827"/>
    <lineage>
        <taxon>Eukaryota</taxon>
        <taxon>Viridiplantae</taxon>
        <taxon>Streptophyta</taxon>
        <taxon>Embryophyta</taxon>
        <taxon>Tracheophyta</taxon>
        <taxon>Spermatophyta</taxon>
        <taxon>Magnoliopsida</taxon>
        <taxon>eudicotyledons</taxon>
        <taxon>Gunneridae</taxon>
        <taxon>Pentapetalae</taxon>
        <taxon>rosids</taxon>
        <taxon>fabids</taxon>
        <taxon>Fabales</taxon>
        <taxon>Fabaceae</taxon>
        <taxon>Papilionoideae</taxon>
        <taxon>50 kb inversion clade</taxon>
        <taxon>NPAAA clade</taxon>
        <taxon>Hologalegina</taxon>
        <taxon>IRL clade</taxon>
        <taxon>Cicereae</taxon>
        <taxon>Cicer</taxon>
    </lineage>
</organism>
<dbReference type="Pfam" id="PF01398">
    <property type="entry name" value="JAB"/>
    <property type="match status" value="1"/>
</dbReference>
<evidence type="ECO:0000256" key="2">
    <source>
        <dbReference type="ARBA" id="ARBA00022670"/>
    </source>
</evidence>
<evidence type="ECO:0000313" key="10">
    <source>
        <dbReference type="Proteomes" id="UP000087171"/>
    </source>
</evidence>